<dbReference type="EMBL" id="QRBI01000210">
    <property type="protein sequence ID" value="RMB93242.1"/>
    <property type="molecule type" value="Genomic_DNA"/>
</dbReference>
<dbReference type="Proteomes" id="UP000269221">
    <property type="component" value="Unassembled WGS sequence"/>
</dbReference>
<reference evidence="1 2" key="1">
    <citation type="submission" date="2018-07" db="EMBL/GenBank/DDBJ databases">
        <title>A high quality draft genome assembly of the barn swallow (H. rustica rustica).</title>
        <authorList>
            <person name="Formenti G."/>
            <person name="Chiara M."/>
            <person name="Poveda L."/>
            <person name="Francoijs K.-J."/>
            <person name="Bonisoli-Alquati A."/>
            <person name="Canova L."/>
            <person name="Gianfranceschi L."/>
            <person name="Horner D.S."/>
            <person name="Saino N."/>
        </authorList>
    </citation>
    <scope>NUCLEOTIDE SEQUENCE [LARGE SCALE GENOMIC DNA]</scope>
    <source>
        <strain evidence="1">Chelidonia</strain>
        <tissue evidence="1">Blood</tissue>
    </source>
</reference>
<proteinExistence type="predicted"/>
<dbReference type="AlphaFoldDB" id="A0A3M0IXJ5"/>
<name>A0A3M0IXJ5_HIRRU</name>
<organism evidence="1 2">
    <name type="scientific">Hirundo rustica rustica</name>
    <dbReference type="NCBI Taxonomy" id="333673"/>
    <lineage>
        <taxon>Eukaryota</taxon>
        <taxon>Metazoa</taxon>
        <taxon>Chordata</taxon>
        <taxon>Craniata</taxon>
        <taxon>Vertebrata</taxon>
        <taxon>Euteleostomi</taxon>
        <taxon>Archelosauria</taxon>
        <taxon>Archosauria</taxon>
        <taxon>Dinosauria</taxon>
        <taxon>Saurischia</taxon>
        <taxon>Theropoda</taxon>
        <taxon>Coelurosauria</taxon>
        <taxon>Aves</taxon>
        <taxon>Neognathae</taxon>
        <taxon>Neoaves</taxon>
        <taxon>Telluraves</taxon>
        <taxon>Australaves</taxon>
        <taxon>Passeriformes</taxon>
        <taxon>Sylvioidea</taxon>
        <taxon>Hirundinidae</taxon>
        <taxon>Hirundo</taxon>
    </lineage>
</organism>
<comment type="caution">
    <text evidence="1">The sequence shown here is derived from an EMBL/GenBank/DDBJ whole genome shotgun (WGS) entry which is preliminary data.</text>
</comment>
<keyword evidence="2" id="KW-1185">Reference proteome</keyword>
<sequence length="81" mass="9125">MEIHAHRHNIGQIPVIWNLTNEPGLVLNDGDCLHDLICQLPHHPGVDPIGTQRFINIQAAQQFFDCLLLGNRETILLPDTI</sequence>
<evidence type="ECO:0000313" key="2">
    <source>
        <dbReference type="Proteomes" id="UP000269221"/>
    </source>
</evidence>
<evidence type="ECO:0000313" key="1">
    <source>
        <dbReference type="EMBL" id="RMB93242.1"/>
    </source>
</evidence>
<accession>A0A3M0IXJ5</accession>
<protein>
    <submittedName>
        <fullName evidence="1">Uncharacterized protein</fullName>
    </submittedName>
</protein>
<gene>
    <name evidence="1" type="ORF">DUI87_30364</name>
</gene>
<dbReference type="OrthoDB" id="10593320at2759"/>